<keyword evidence="1" id="KW-1133">Transmembrane helix</keyword>
<proteinExistence type="predicted"/>
<evidence type="ECO:0000313" key="4">
    <source>
        <dbReference type="Proteomes" id="UP001220377"/>
    </source>
</evidence>
<organism evidence="3 4">
    <name type="scientific">Lacticaseibacillus pabuli</name>
    <dbReference type="NCBI Taxonomy" id="3025672"/>
    <lineage>
        <taxon>Bacteria</taxon>
        <taxon>Bacillati</taxon>
        <taxon>Bacillota</taxon>
        <taxon>Bacilli</taxon>
        <taxon>Lactobacillales</taxon>
        <taxon>Lactobacillaceae</taxon>
        <taxon>Lacticaseibacillus</taxon>
    </lineage>
</organism>
<keyword evidence="4" id="KW-1185">Reference proteome</keyword>
<feature type="transmembrane region" description="Helical" evidence="1">
    <location>
        <begin position="6"/>
        <end position="25"/>
    </location>
</feature>
<dbReference type="InterPro" id="IPR051599">
    <property type="entry name" value="Cell_Envelope_Assoc"/>
</dbReference>
<feature type="transmembrane region" description="Helical" evidence="1">
    <location>
        <begin position="34"/>
        <end position="53"/>
    </location>
</feature>
<dbReference type="Pfam" id="PF02698">
    <property type="entry name" value="DUF218"/>
    <property type="match status" value="1"/>
</dbReference>
<dbReference type="PANTHER" id="PTHR30336:SF18">
    <property type="entry name" value="MEMBRANE PROTEIN"/>
    <property type="match status" value="1"/>
</dbReference>
<dbReference type="Gene3D" id="3.40.50.620">
    <property type="entry name" value="HUPs"/>
    <property type="match status" value="1"/>
</dbReference>
<protein>
    <submittedName>
        <fullName evidence="3">YdcF family protein</fullName>
    </submittedName>
</protein>
<keyword evidence="1" id="KW-0472">Membrane</keyword>
<accession>A0ABY7WTL2</accession>
<feature type="transmembrane region" description="Helical" evidence="1">
    <location>
        <begin position="330"/>
        <end position="349"/>
    </location>
</feature>
<dbReference type="InterPro" id="IPR003848">
    <property type="entry name" value="DUF218"/>
</dbReference>
<dbReference type="PANTHER" id="PTHR30336">
    <property type="entry name" value="INNER MEMBRANE PROTEIN, PROBABLE PERMEASE"/>
    <property type="match status" value="1"/>
</dbReference>
<dbReference type="RefSeq" id="WP_274261020.1">
    <property type="nucleotide sequence ID" value="NZ_CP117884.1"/>
</dbReference>
<reference evidence="3 4" key="1">
    <citation type="submission" date="2023-02" db="EMBL/GenBank/DDBJ databases">
        <title>Genome sequence of Lacticaseibacillus sp. KACC 23028.</title>
        <authorList>
            <person name="Kim S."/>
            <person name="Heo J."/>
            <person name="Kwon S.-W."/>
        </authorList>
    </citation>
    <scope>NUCLEOTIDE SEQUENCE [LARGE SCALE GENOMIC DNA]</scope>
    <source>
        <strain evidence="3 4">KACC 23028</strain>
    </source>
</reference>
<gene>
    <name evidence="3" type="ORF">PQ472_02360</name>
</gene>
<sequence length="352" mass="38887">MNIFVVFTLCLAILTTVGAGASFTFEPRRLVNGLLLNIALACDILAIGTLVIASDNHTLVGIGLAGFIIVVVIIGFFVTLHLVWLIWNAVIVWRRESHSLANMLTLLIAIALIAIDLFGFVGERFLPNFIYETISSIFAVCILYVLITLWNFLTVLFAYNLRRPIHDQDYLIVLGAGLIDGHKVSRLLGARIDRAISYYRRQAGKGRPLPRIIFSGGQGKDEQVSEAAAMRDYAVNLGIPMSATLLEDKSRTTLENMLFSAKIINQQTHGAPYRAQFCTNNYHLFRAGLFAKQAGLNANGLGAHTALYFLPNATIREYAAIFLMNKKRHAIVLGLCMLPSLFIFIDGLVNAL</sequence>
<evidence type="ECO:0000256" key="1">
    <source>
        <dbReference type="SAM" id="Phobius"/>
    </source>
</evidence>
<dbReference type="Proteomes" id="UP001220377">
    <property type="component" value="Chromosome"/>
</dbReference>
<evidence type="ECO:0000313" key="3">
    <source>
        <dbReference type="EMBL" id="WDF83096.1"/>
    </source>
</evidence>
<feature type="transmembrane region" description="Helical" evidence="1">
    <location>
        <begin position="99"/>
        <end position="122"/>
    </location>
</feature>
<dbReference type="EMBL" id="CP117884">
    <property type="protein sequence ID" value="WDF83096.1"/>
    <property type="molecule type" value="Genomic_DNA"/>
</dbReference>
<dbReference type="InterPro" id="IPR014729">
    <property type="entry name" value="Rossmann-like_a/b/a_fold"/>
</dbReference>
<feature type="transmembrane region" description="Helical" evidence="1">
    <location>
        <begin position="59"/>
        <end position="87"/>
    </location>
</feature>
<feature type="transmembrane region" description="Helical" evidence="1">
    <location>
        <begin position="134"/>
        <end position="159"/>
    </location>
</feature>
<evidence type="ECO:0000259" key="2">
    <source>
        <dbReference type="Pfam" id="PF02698"/>
    </source>
</evidence>
<feature type="domain" description="DUF218" evidence="2">
    <location>
        <begin position="169"/>
        <end position="318"/>
    </location>
</feature>
<keyword evidence="1" id="KW-0812">Transmembrane</keyword>
<dbReference type="CDD" id="cd06259">
    <property type="entry name" value="YdcF-like"/>
    <property type="match status" value="1"/>
</dbReference>
<name>A0ABY7WTL2_9LACO</name>